<dbReference type="Pfam" id="PF00691">
    <property type="entry name" value="OmpA"/>
    <property type="match status" value="1"/>
</dbReference>
<dbReference type="Gene3D" id="3.30.1330.60">
    <property type="entry name" value="OmpA-like domain"/>
    <property type="match status" value="1"/>
</dbReference>
<dbReference type="SUPFAM" id="SSF103088">
    <property type="entry name" value="OmpA-like"/>
    <property type="match status" value="1"/>
</dbReference>
<evidence type="ECO:0000256" key="6">
    <source>
        <dbReference type="SAM" id="SignalP"/>
    </source>
</evidence>
<feature type="region of interest" description="Disordered" evidence="5">
    <location>
        <begin position="151"/>
        <end position="217"/>
    </location>
</feature>
<organism evidence="8 9">
    <name type="scientific">Qipengyuania aurantiaca</name>
    <dbReference type="NCBI Taxonomy" id="2867233"/>
    <lineage>
        <taxon>Bacteria</taxon>
        <taxon>Pseudomonadati</taxon>
        <taxon>Pseudomonadota</taxon>
        <taxon>Alphaproteobacteria</taxon>
        <taxon>Sphingomonadales</taxon>
        <taxon>Erythrobacteraceae</taxon>
        <taxon>Qipengyuania</taxon>
    </lineage>
</organism>
<feature type="compositionally biased region" description="Basic and acidic residues" evidence="5">
    <location>
        <begin position="164"/>
        <end position="187"/>
    </location>
</feature>
<evidence type="ECO:0000256" key="1">
    <source>
        <dbReference type="ARBA" id="ARBA00004442"/>
    </source>
</evidence>
<dbReference type="PANTHER" id="PTHR30329:SF21">
    <property type="entry name" value="LIPOPROTEIN YIAD-RELATED"/>
    <property type="match status" value="1"/>
</dbReference>
<accession>A0ABX8ZPQ9</accession>
<dbReference type="EMBL" id="CP081295">
    <property type="protein sequence ID" value="QZD90721.1"/>
    <property type="molecule type" value="Genomic_DNA"/>
</dbReference>
<evidence type="ECO:0000259" key="7">
    <source>
        <dbReference type="PROSITE" id="PS51123"/>
    </source>
</evidence>
<keyword evidence="2 4" id="KW-0472">Membrane</keyword>
<feature type="domain" description="OmpA-like" evidence="7">
    <location>
        <begin position="58"/>
        <end position="181"/>
    </location>
</feature>
<dbReference type="PRINTS" id="PR01021">
    <property type="entry name" value="OMPADOMAIN"/>
</dbReference>
<feature type="region of interest" description="Disordered" evidence="5">
    <location>
        <begin position="24"/>
        <end position="66"/>
    </location>
</feature>
<evidence type="ECO:0000313" key="9">
    <source>
        <dbReference type="Proteomes" id="UP000824281"/>
    </source>
</evidence>
<dbReference type="RefSeq" id="WP_221426183.1">
    <property type="nucleotide sequence ID" value="NZ_CP081295.1"/>
</dbReference>
<feature type="chain" id="PRO_5045305257" evidence="6">
    <location>
        <begin position="22"/>
        <end position="217"/>
    </location>
</feature>
<dbReference type="InterPro" id="IPR050330">
    <property type="entry name" value="Bact_OuterMem_StrucFunc"/>
</dbReference>
<dbReference type="PROSITE" id="PS51123">
    <property type="entry name" value="OMPA_2"/>
    <property type="match status" value="1"/>
</dbReference>
<dbReference type="InterPro" id="IPR006665">
    <property type="entry name" value="OmpA-like"/>
</dbReference>
<sequence length="217" mass="22978">MKAVRFSLMPMVALGAALALASCDRKEEPAGDAEGAGGDTPRSIFQEDPAEGGKGVLPVPQLPPLETTLSFADDTSDLTEAVRAELATILDSQQVDAGGRIVLRGHSDSVGSDEENLEASRERAEAVRDFLVENGIAEERITVIAFGEQNPISPNALPDGSPNEEGRATNRRVEVTVETGRAKREQTLIETLTEGEEESDAAAASSPARKEARNPSQ</sequence>
<dbReference type="InterPro" id="IPR036737">
    <property type="entry name" value="OmpA-like_sf"/>
</dbReference>
<feature type="compositionally biased region" description="Basic and acidic residues" evidence="5">
    <location>
        <begin position="208"/>
        <end position="217"/>
    </location>
</feature>
<comment type="subcellular location">
    <subcellularLocation>
        <location evidence="1">Cell outer membrane</location>
    </subcellularLocation>
</comment>
<reference evidence="8 9" key="1">
    <citation type="submission" date="2021-08" db="EMBL/GenBank/DDBJ databases">
        <title>Comparative Genomics Analysis of the Genus Qipengyuania Reveals Extensive Genetic Diversity and Metabolic Versatility, Including the Description of Fifteen Novel Species.</title>
        <authorList>
            <person name="Liu Y."/>
        </authorList>
    </citation>
    <scope>NUCLEOTIDE SEQUENCE [LARGE SCALE GENOMIC DNA]</scope>
    <source>
        <strain evidence="8 9">1NDH13</strain>
    </source>
</reference>
<keyword evidence="3" id="KW-0998">Cell outer membrane</keyword>
<evidence type="ECO:0000256" key="2">
    <source>
        <dbReference type="ARBA" id="ARBA00023136"/>
    </source>
</evidence>
<evidence type="ECO:0000256" key="4">
    <source>
        <dbReference type="PROSITE-ProRule" id="PRU00473"/>
    </source>
</evidence>
<dbReference type="Proteomes" id="UP000824281">
    <property type="component" value="Chromosome"/>
</dbReference>
<name>A0ABX8ZPQ9_9SPHN</name>
<evidence type="ECO:0000313" key="8">
    <source>
        <dbReference type="EMBL" id="QZD90721.1"/>
    </source>
</evidence>
<gene>
    <name evidence="8" type="ORF">K3148_04835</name>
</gene>
<keyword evidence="6" id="KW-0732">Signal</keyword>
<proteinExistence type="predicted"/>
<dbReference type="CDD" id="cd07185">
    <property type="entry name" value="OmpA_C-like"/>
    <property type="match status" value="1"/>
</dbReference>
<feature type="signal peptide" evidence="6">
    <location>
        <begin position="1"/>
        <end position="21"/>
    </location>
</feature>
<dbReference type="InterPro" id="IPR006664">
    <property type="entry name" value="OMP_bac"/>
</dbReference>
<dbReference type="PANTHER" id="PTHR30329">
    <property type="entry name" value="STATOR ELEMENT OF FLAGELLAR MOTOR COMPLEX"/>
    <property type="match status" value="1"/>
</dbReference>
<protein>
    <submittedName>
        <fullName evidence="8">OmpA family protein</fullName>
    </submittedName>
</protein>
<keyword evidence="9" id="KW-1185">Reference proteome</keyword>
<evidence type="ECO:0000256" key="3">
    <source>
        <dbReference type="ARBA" id="ARBA00023237"/>
    </source>
</evidence>
<evidence type="ECO:0000256" key="5">
    <source>
        <dbReference type="SAM" id="MobiDB-lite"/>
    </source>
</evidence>
<dbReference type="PROSITE" id="PS51257">
    <property type="entry name" value="PROKAR_LIPOPROTEIN"/>
    <property type="match status" value="1"/>
</dbReference>